<evidence type="ECO:0000313" key="2">
    <source>
        <dbReference type="EMBL" id="AIF67629.1"/>
    </source>
</evidence>
<dbReference type="Proteomes" id="UP000027980">
    <property type="component" value="Chromosome"/>
</dbReference>
<dbReference type="AlphaFoldDB" id="A0A075LMR6"/>
<dbReference type="HOGENOM" id="CLU_2620856_0_0_9"/>
<evidence type="ECO:0000313" key="3">
    <source>
        <dbReference type="Proteomes" id="UP000027980"/>
    </source>
</evidence>
<feature type="compositionally biased region" description="Basic and acidic residues" evidence="1">
    <location>
        <begin position="29"/>
        <end position="42"/>
    </location>
</feature>
<feature type="region of interest" description="Disordered" evidence="1">
    <location>
        <begin position="1"/>
        <end position="50"/>
    </location>
</feature>
<dbReference type="KEGG" id="tap:GZ22_13940"/>
<organism evidence="2 3">
    <name type="scientific">Terribacillus saccharophilus</name>
    <dbReference type="NCBI Taxonomy" id="361277"/>
    <lineage>
        <taxon>Bacteria</taxon>
        <taxon>Bacillati</taxon>
        <taxon>Bacillota</taxon>
        <taxon>Bacilli</taxon>
        <taxon>Bacillales</taxon>
        <taxon>Bacillaceae</taxon>
        <taxon>Terribacillus</taxon>
    </lineage>
</organism>
<protein>
    <submittedName>
        <fullName evidence="2">Uncharacterized protein</fullName>
    </submittedName>
</protein>
<evidence type="ECO:0000256" key="1">
    <source>
        <dbReference type="SAM" id="MobiDB-lite"/>
    </source>
</evidence>
<dbReference type="GeneID" id="34223013"/>
<dbReference type="RefSeq" id="WP_038563456.1">
    <property type="nucleotide sequence ID" value="NZ_CP008876.1"/>
</dbReference>
<dbReference type="EMBL" id="CP008876">
    <property type="protein sequence ID" value="AIF67629.1"/>
    <property type="molecule type" value="Genomic_DNA"/>
</dbReference>
<sequence length="78" mass="8605">MPRNDSTDRQGSFLGRRRVTGQYITQGFDGRDGGRGRGRGRDDDFEDGFDVDPEVGGTIWGNQPGASFLSPRTPILPY</sequence>
<accession>A0A075LMR6</accession>
<name>A0A075LMR6_9BACI</name>
<proteinExistence type="predicted"/>
<gene>
    <name evidence="2" type="ORF">GZ22_13940</name>
</gene>
<reference evidence="2 3" key="1">
    <citation type="submission" date="2014-07" db="EMBL/GenBank/DDBJ databases">
        <title>Complete genome sequence of a moderately halophilic bacterium Terribacillus aidingensis MP602, isolated from Cryptomeria fortunei in Tianmu mountain in China.</title>
        <authorList>
            <person name="Wang Y."/>
            <person name="Lu P."/>
            <person name="Zhang L."/>
        </authorList>
    </citation>
    <scope>NUCLEOTIDE SEQUENCE [LARGE SCALE GENOMIC DNA]</scope>
    <source>
        <strain evidence="2 3">MP602</strain>
    </source>
</reference>